<feature type="domain" description="AB hydrolase-1" evidence="1">
    <location>
        <begin position="32"/>
        <end position="147"/>
    </location>
</feature>
<dbReference type="PANTHER" id="PTHR43689:SF8">
    <property type="entry name" value="ALPHA_BETA-HYDROLASES SUPERFAMILY PROTEIN"/>
    <property type="match status" value="1"/>
</dbReference>
<proteinExistence type="predicted"/>
<dbReference type="Gene3D" id="3.40.50.1820">
    <property type="entry name" value="alpha/beta hydrolase"/>
    <property type="match status" value="1"/>
</dbReference>
<dbReference type="EMBL" id="WRXP01000352">
    <property type="protein sequence ID" value="KAF1002827.1"/>
    <property type="molecule type" value="Genomic_DNA"/>
</dbReference>
<evidence type="ECO:0000313" key="2">
    <source>
        <dbReference type="EMBL" id="KAF1002827.1"/>
    </source>
</evidence>
<dbReference type="Proteomes" id="UP000593563">
    <property type="component" value="Unassembled WGS sequence"/>
</dbReference>
<keyword evidence="3" id="KW-1185">Reference proteome</keyword>
<dbReference type="SUPFAM" id="SSF53474">
    <property type="entry name" value="alpha/beta-Hydrolases"/>
    <property type="match status" value="1"/>
</dbReference>
<evidence type="ECO:0000259" key="1">
    <source>
        <dbReference type="Pfam" id="PF00561"/>
    </source>
</evidence>
<dbReference type="AlphaFoldDB" id="A0A6L5BDC6"/>
<name>A0A6L5BDC6_APIGR</name>
<gene>
    <name evidence="2" type="ORF">AG4045_023688</name>
</gene>
<comment type="caution">
    <text evidence="2">The sequence shown here is derived from an EMBL/GenBank/DDBJ whole genome shotgun (WGS) entry which is preliminary data.</text>
</comment>
<dbReference type="PANTHER" id="PTHR43689">
    <property type="entry name" value="HYDROLASE"/>
    <property type="match status" value="1"/>
</dbReference>
<sequence>MLSLDETGDFEDVSGHHSPVVEDSSTISHFGIVLVHGFGGGIFSWRHVMDVLARQVGCTVAAFDRPGWGLTSRPQKQDWEDNQLPNPYKLETQVDLLLNFCSEMGFSSVVLVGHDDGGLLAMKAAQKVIVLMIVMQVEIKGLVLLNVSLSREVVPGFARIILGTALKRNLVSLLRAEITQVGNRRAWYDATKLTTEITSLYKRL</sequence>
<dbReference type="Pfam" id="PF00561">
    <property type="entry name" value="Abhydrolase_1"/>
    <property type="match status" value="1"/>
</dbReference>
<organism evidence="2 3">
    <name type="scientific">Apium graveolens</name>
    <name type="common">Celery</name>
    <dbReference type="NCBI Taxonomy" id="4045"/>
    <lineage>
        <taxon>Eukaryota</taxon>
        <taxon>Viridiplantae</taxon>
        <taxon>Streptophyta</taxon>
        <taxon>Embryophyta</taxon>
        <taxon>Tracheophyta</taxon>
        <taxon>Spermatophyta</taxon>
        <taxon>Magnoliopsida</taxon>
        <taxon>eudicotyledons</taxon>
        <taxon>Gunneridae</taxon>
        <taxon>Pentapetalae</taxon>
        <taxon>asterids</taxon>
        <taxon>campanulids</taxon>
        <taxon>Apiales</taxon>
        <taxon>Apiaceae</taxon>
        <taxon>Apioideae</taxon>
        <taxon>apioid superclade</taxon>
        <taxon>Apieae</taxon>
        <taxon>Apium</taxon>
    </lineage>
</organism>
<dbReference type="InterPro" id="IPR029058">
    <property type="entry name" value="AB_hydrolase_fold"/>
</dbReference>
<evidence type="ECO:0000313" key="3">
    <source>
        <dbReference type="Proteomes" id="UP000593563"/>
    </source>
</evidence>
<dbReference type="GO" id="GO:0016787">
    <property type="term" value="F:hydrolase activity"/>
    <property type="evidence" value="ECO:0007669"/>
    <property type="project" value="UniProtKB-ARBA"/>
</dbReference>
<protein>
    <recommendedName>
        <fullName evidence="1">AB hydrolase-1 domain-containing protein</fullName>
    </recommendedName>
</protein>
<accession>A0A6L5BDC6</accession>
<reference evidence="2" key="1">
    <citation type="submission" date="2020-01" db="EMBL/GenBank/DDBJ databases">
        <title>The Celery Genome Sequence Reveals Sequential Paleo-tetraploidization, Resistance Gene Elimination, Karyotype Evolution, and Functional Innovation in Apiales.</title>
        <authorList>
            <person name="Song X."/>
        </authorList>
    </citation>
    <scope>NUCLEOTIDE SEQUENCE</scope>
    <source>
        <tissue evidence="2">Leaf</tissue>
    </source>
</reference>
<dbReference type="InterPro" id="IPR000073">
    <property type="entry name" value="AB_hydrolase_1"/>
</dbReference>